<sequence>MCCAVQRHLASCGHCGDRFRAVTSIDFSTAPQHQTSWYHDCTRLGCGVSSVLCSNSWMERRQVLVRIQEENR</sequence>
<keyword evidence="2" id="KW-1185">Reference proteome</keyword>
<evidence type="ECO:0000313" key="1">
    <source>
        <dbReference type="EMBL" id="GFR21743.1"/>
    </source>
</evidence>
<name>A0A8X6JE01_TRICU</name>
<gene>
    <name evidence="1" type="ORF">TNCT_641111</name>
</gene>
<evidence type="ECO:0000313" key="2">
    <source>
        <dbReference type="Proteomes" id="UP000887116"/>
    </source>
</evidence>
<protein>
    <submittedName>
        <fullName evidence="1">Uncharacterized protein</fullName>
    </submittedName>
</protein>
<dbReference type="EMBL" id="BMAO01008209">
    <property type="protein sequence ID" value="GFR21743.1"/>
    <property type="molecule type" value="Genomic_DNA"/>
</dbReference>
<dbReference type="AlphaFoldDB" id="A0A8X6JE01"/>
<comment type="caution">
    <text evidence="1">The sequence shown here is derived from an EMBL/GenBank/DDBJ whole genome shotgun (WGS) entry which is preliminary data.</text>
</comment>
<dbReference type="Proteomes" id="UP000887116">
    <property type="component" value="Unassembled WGS sequence"/>
</dbReference>
<organism evidence="1 2">
    <name type="scientific">Trichonephila clavata</name>
    <name type="common">Joro spider</name>
    <name type="synonym">Nephila clavata</name>
    <dbReference type="NCBI Taxonomy" id="2740835"/>
    <lineage>
        <taxon>Eukaryota</taxon>
        <taxon>Metazoa</taxon>
        <taxon>Ecdysozoa</taxon>
        <taxon>Arthropoda</taxon>
        <taxon>Chelicerata</taxon>
        <taxon>Arachnida</taxon>
        <taxon>Araneae</taxon>
        <taxon>Araneomorphae</taxon>
        <taxon>Entelegynae</taxon>
        <taxon>Araneoidea</taxon>
        <taxon>Nephilidae</taxon>
        <taxon>Trichonephila</taxon>
    </lineage>
</organism>
<proteinExistence type="predicted"/>
<reference evidence="1" key="1">
    <citation type="submission" date="2020-07" db="EMBL/GenBank/DDBJ databases">
        <title>Multicomponent nature underlies the extraordinary mechanical properties of spider dragline silk.</title>
        <authorList>
            <person name="Kono N."/>
            <person name="Nakamura H."/>
            <person name="Mori M."/>
            <person name="Yoshida Y."/>
            <person name="Ohtoshi R."/>
            <person name="Malay A.D."/>
            <person name="Moran D.A.P."/>
            <person name="Tomita M."/>
            <person name="Numata K."/>
            <person name="Arakawa K."/>
        </authorList>
    </citation>
    <scope>NUCLEOTIDE SEQUENCE</scope>
</reference>
<accession>A0A8X6JE01</accession>